<evidence type="ECO:0000313" key="1">
    <source>
        <dbReference type="EMBL" id="MCX2980921.1"/>
    </source>
</evidence>
<dbReference type="PANTHER" id="PTHR40257:SF1">
    <property type="entry name" value="DUF1330 DOMAIN-CONTAINING PROTEIN"/>
    <property type="match status" value="1"/>
</dbReference>
<protein>
    <submittedName>
        <fullName evidence="1">DUF1330 domain-containing protein</fullName>
    </submittedName>
</protein>
<reference evidence="1" key="1">
    <citation type="submission" date="2019-02" db="EMBL/GenBank/DDBJ databases">
        <authorList>
            <person name="Li S.-H."/>
        </authorList>
    </citation>
    <scope>NUCLEOTIDE SEQUENCE</scope>
    <source>
        <strain evidence="1">IMCC14734</strain>
    </source>
</reference>
<dbReference type="SUPFAM" id="SSF54909">
    <property type="entry name" value="Dimeric alpha+beta barrel"/>
    <property type="match status" value="1"/>
</dbReference>
<dbReference type="Gene3D" id="3.30.70.100">
    <property type="match status" value="1"/>
</dbReference>
<name>A0ABT3TF34_9GAMM</name>
<dbReference type="PANTHER" id="PTHR40257">
    <property type="match status" value="1"/>
</dbReference>
<comment type="caution">
    <text evidence="1">The sequence shown here is derived from an EMBL/GenBank/DDBJ whole genome shotgun (WGS) entry which is preliminary data.</text>
</comment>
<gene>
    <name evidence="1" type="ORF">EYC98_08595</name>
</gene>
<keyword evidence="2" id="KW-1185">Reference proteome</keyword>
<dbReference type="InterPro" id="IPR011008">
    <property type="entry name" value="Dimeric_a/b-barrel"/>
</dbReference>
<evidence type="ECO:0000313" key="2">
    <source>
        <dbReference type="Proteomes" id="UP001143362"/>
    </source>
</evidence>
<proteinExistence type="predicted"/>
<dbReference type="Proteomes" id="UP001143362">
    <property type="component" value="Unassembled WGS sequence"/>
</dbReference>
<dbReference type="RefSeq" id="WP_279244937.1">
    <property type="nucleotide sequence ID" value="NZ_SHNN01000002.1"/>
</dbReference>
<sequence>MKVENALMPDQEQVAGFFEPGDAAPIYMVNLLKFKDRAVYADGRETSLSGREAYELYSQGVVNCLALVGGKVEFAGNVSRLVIGKVDDLWDEVAIAMYPSRAAMAQMMQLDEIKEIGEHRAAGLAGQLNIETVVNPVFTNPGTAAQ</sequence>
<dbReference type="EMBL" id="SHNN01000002">
    <property type="protein sequence ID" value="MCX2980921.1"/>
    <property type="molecule type" value="Genomic_DNA"/>
</dbReference>
<accession>A0ABT3TF34</accession>
<organism evidence="1 2">
    <name type="scientific">Candidatus Litorirhabdus singularis</name>
    <dbReference type="NCBI Taxonomy" id="2518993"/>
    <lineage>
        <taxon>Bacteria</taxon>
        <taxon>Pseudomonadati</taxon>
        <taxon>Pseudomonadota</taxon>
        <taxon>Gammaproteobacteria</taxon>
        <taxon>Cellvibrionales</taxon>
        <taxon>Halieaceae</taxon>
        <taxon>Candidatus Litorirhabdus</taxon>
    </lineage>
</organism>